<keyword evidence="1" id="KW-0862">Zinc</keyword>
<dbReference type="EMBL" id="VYZN01000013">
    <property type="protein sequence ID" value="KAE9540702.1"/>
    <property type="molecule type" value="Genomic_DNA"/>
</dbReference>
<comment type="caution">
    <text evidence="3">The sequence shown here is derived from an EMBL/GenBank/DDBJ whole genome shotgun (WGS) entry which is preliminary data.</text>
</comment>
<keyword evidence="1" id="KW-0863">Zinc-finger</keyword>
<feature type="domain" description="C2H2-type" evidence="2">
    <location>
        <begin position="193"/>
        <end position="221"/>
    </location>
</feature>
<dbReference type="Pfam" id="PF00856">
    <property type="entry name" value="SET"/>
    <property type="match status" value="1"/>
</dbReference>
<keyword evidence="4" id="KW-1185">Reference proteome</keyword>
<gene>
    <name evidence="3" type="ORF">AGLY_003947</name>
</gene>
<dbReference type="Gene3D" id="3.30.160.60">
    <property type="entry name" value="Classic Zinc Finger"/>
    <property type="match status" value="2"/>
</dbReference>
<dbReference type="GO" id="GO:0005634">
    <property type="term" value="C:nucleus"/>
    <property type="evidence" value="ECO:0007669"/>
    <property type="project" value="TreeGrafter"/>
</dbReference>
<dbReference type="PANTHER" id="PTHR12977:SF4">
    <property type="entry name" value="HISTONE-LYSINE N-METHYLTRANSFERASE KMT5B"/>
    <property type="match status" value="1"/>
</dbReference>
<dbReference type="PANTHER" id="PTHR12977">
    <property type="entry name" value="SUPPRESSOR OF VARIEGATION 4-20-RELATED"/>
    <property type="match status" value="1"/>
</dbReference>
<dbReference type="InterPro" id="IPR001214">
    <property type="entry name" value="SET_dom"/>
</dbReference>
<dbReference type="GO" id="GO:0008270">
    <property type="term" value="F:zinc ion binding"/>
    <property type="evidence" value="ECO:0007669"/>
    <property type="project" value="UniProtKB-KW"/>
</dbReference>
<keyword evidence="1" id="KW-0479">Metal-binding</keyword>
<evidence type="ECO:0000256" key="1">
    <source>
        <dbReference type="PROSITE-ProRule" id="PRU00042"/>
    </source>
</evidence>
<evidence type="ECO:0000313" key="4">
    <source>
        <dbReference type="Proteomes" id="UP000475862"/>
    </source>
</evidence>
<dbReference type="PROSITE" id="PS50157">
    <property type="entry name" value="ZINC_FINGER_C2H2_2"/>
    <property type="match status" value="5"/>
</dbReference>
<dbReference type="Proteomes" id="UP000475862">
    <property type="component" value="Unassembled WGS sequence"/>
</dbReference>
<accession>A0A6G0TWP3</accession>
<dbReference type="PROSITE" id="PS00028">
    <property type="entry name" value="ZINC_FINGER_C2H2_1"/>
    <property type="match status" value="4"/>
</dbReference>
<dbReference type="InterPro" id="IPR013087">
    <property type="entry name" value="Znf_C2H2_type"/>
</dbReference>
<proteinExistence type="predicted"/>
<dbReference type="Pfam" id="PF00096">
    <property type="entry name" value="zf-C2H2"/>
    <property type="match status" value="3"/>
</dbReference>
<organism evidence="3 4">
    <name type="scientific">Aphis glycines</name>
    <name type="common">Soybean aphid</name>
    <dbReference type="NCBI Taxonomy" id="307491"/>
    <lineage>
        <taxon>Eukaryota</taxon>
        <taxon>Metazoa</taxon>
        <taxon>Ecdysozoa</taxon>
        <taxon>Arthropoda</taxon>
        <taxon>Hexapoda</taxon>
        <taxon>Insecta</taxon>
        <taxon>Pterygota</taxon>
        <taxon>Neoptera</taxon>
        <taxon>Paraneoptera</taxon>
        <taxon>Hemiptera</taxon>
        <taxon>Sternorrhyncha</taxon>
        <taxon>Aphidomorpha</taxon>
        <taxon>Aphidoidea</taxon>
        <taxon>Aphididae</taxon>
        <taxon>Aphidini</taxon>
        <taxon>Aphis</taxon>
        <taxon>Aphis</taxon>
    </lineage>
</organism>
<protein>
    <recommendedName>
        <fullName evidence="2">C2H2-type domain-containing protein</fullName>
    </recommendedName>
</protein>
<name>A0A6G0TWP3_APHGL</name>
<feature type="domain" description="C2H2-type" evidence="2">
    <location>
        <begin position="221"/>
        <end position="249"/>
    </location>
</feature>
<dbReference type="InterPro" id="IPR036236">
    <property type="entry name" value="Znf_C2H2_sf"/>
</dbReference>
<dbReference type="SMART" id="SM00355">
    <property type="entry name" value="ZnF_C2H2"/>
    <property type="match status" value="5"/>
</dbReference>
<dbReference type="SUPFAM" id="SSF57667">
    <property type="entry name" value="beta-beta-alpha zinc fingers"/>
    <property type="match status" value="3"/>
</dbReference>
<feature type="domain" description="C2H2-type" evidence="2">
    <location>
        <begin position="251"/>
        <end position="279"/>
    </location>
</feature>
<evidence type="ECO:0000313" key="3">
    <source>
        <dbReference type="EMBL" id="KAE9540702.1"/>
    </source>
</evidence>
<dbReference type="Gene3D" id="2.170.270.10">
    <property type="entry name" value="SET domain"/>
    <property type="match status" value="1"/>
</dbReference>
<reference evidence="3 4" key="1">
    <citation type="submission" date="2019-08" db="EMBL/GenBank/DDBJ databases">
        <title>The genome of the soybean aphid Biotype 1, its phylome, world population structure and adaptation to the North American continent.</title>
        <authorList>
            <person name="Giordano R."/>
            <person name="Donthu R.K."/>
            <person name="Hernandez A.G."/>
            <person name="Wright C.L."/>
            <person name="Zimin A.V."/>
        </authorList>
    </citation>
    <scope>NUCLEOTIDE SEQUENCE [LARGE SCALE GENOMIC DNA]</scope>
    <source>
        <tissue evidence="3">Whole aphids</tissue>
    </source>
</reference>
<evidence type="ECO:0000259" key="2">
    <source>
        <dbReference type="PROSITE" id="PS50157"/>
    </source>
</evidence>
<dbReference type="GO" id="GO:0042799">
    <property type="term" value="F:histone H4K20 methyltransferase activity"/>
    <property type="evidence" value="ECO:0007669"/>
    <property type="project" value="TreeGrafter"/>
</dbReference>
<dbReference type="InterPro" id="IPR046341">
    <property type="entry name" value="SET_dom_sf"/>
</dbReference>
<sequence length="309" mass="35690">MPVALCSVHDKQLLKFQEQKYKESLGPCSRFVYQKCNRYPNDGDFGVKIVATKTIYKDNLIPELHGQTKLWLGPAAFLNHDCEANTDIYSLGSTSAIVKANKKIKCGKEITVYYGPHYFGINNKDCMCHSCEFKGIGHYQVNEQGAGYIMSEEDCSEERTPREDVYTCNICGQIFVYKCWLGRHIASHMDPIHKCTHCDRVFNRKDTLNRHVRTVHEKIKHSCEICDAKFSTTRAKTRHINRIHSEEDTTVHCPKCPSTFSCQLDLKYHDNLKHTFTTPYKCKECNQGFETPYLLHIHGKSHDKQRNDL</sequence>
<dbReference type="SUPFAM" id="SSF82199">
    <property type="entry name" value="SET domain"/>
    <property type="match status" value="1"/>
</dbReference>
<dbReference type="AlphaFoldDB" id="A0A6G0TWP3"/>
<feature type="domain" description="C2H2-type" evidence="2">
    <location>
        <begin position="280"/>
        <end position="307"/>
    </location>
</feature>
<feature type="domain" description="C2H2-type" evidence="2">
    <location>
        <begin position="166"/>
        <end position="188"/>
    </location>
</feature>
<dbReference type="OrthoDB" id="6611173at2759"/>
<dbReference type="InterPro" id="IPR039977">
    <property type="entry name" value="Suv4-20/Set9"/>
</dbReference>